<feature type="domain" description="Protein FecR C-terminal" evidence="3">
    <location>
        <begin position="267"/>
        <end position="335"/>
    </location>
</feature>
<dbReference type="Proteomes" id="UP000537718">
    <property type="component" value="Unassembled WGS sequence"/>
</dbReference>
<dbReference type="PANTHER" id="PTHR30273">
    <property type="entry name" value="PERIPLASMIC SIGNAL SENSOR AND SIGMA FACTOR ACTIVATOR FECR-RELATED"/>
    <property type="match status" value="1"/>
</dbReference>
<evidence type="ECO:0000313" key="5">
    <source>
        <dbReference type="Proteomes" id="UP000537718"/>
    </source>
</evidence>
<evidence type="ECO:0000256" key="1">
    <source>
        <dbReference type="SAM" id="Phobius"/>
    </source>
</evidence>
<comment type="caution">
    <text evidence="4">The sequence shown here is derived from an EMBL/GenBank/DDBJ whole genome shotgun (WGS) entry which is preliminary data.</text>
</comment>
<dbReference type="PANTHER" id="PTHR30273:SF2">
    <property type="entry name" value="PROTEIN FECR"/>
    <property type="match status" value="1"/>
</dbReference>
<feature type="transmembrane region" description="Helical" evidence="1">
    <location>
        <begin position="93"/>
        <end position="116"/>
    </location>
</feature>
<dbReference type="GO" id="GO:0016989">
    <property type="term" value="F:sigma factor antagonist activity"/>
    <property type="evidence" value="ECO:0007669"/>
    <property type="project" value="TreeGrafter"/>
</dbReference>
<dbReference type="PIRSF" id="PIRSF018266">
    <property type="entry name" value="FecR"/>
    <property type="match status" value="1"/>
</dbReference>
<protein>
    <submittedName>
        <fullName evidence="4">Ferric-dicitrate binding protein FerR (Iron transport regulator)</fullName>
    </submittedName>
</protein>
<dbReference type="Pfam" id="PF16344">
    <property type="entry name" value="FecR_C"/>
    <property type="match status" value="1"/>
</dbReference>
<dbReference type="InterPro" id="IPR032508">
    <property type="entry name" value="FecR_C"/>
</dbReference>
<dbReference type="AlphaFoldDB" id="A0A7W8YRX0"/>
<proteinExistence type="predicted"/>
<evidence type="ECO:0000259" key="2">
    <source>
        <dbReference type="Pfam" id="PF04773"/>
    </source>
</evidence>
<dbReference type="EMBL" id="JACHCF010000003">
    <property type="protein sequence ID" value="MBB5620325.1"/>
    <property type="molecule type" value="Genomic_DNA"/>
</dbReference>
<gene>
    <name evidence="4" type="ORF">HDE69_001374</name>
</gene>
<keyword evidence="1" id="KW-0812">Transmembrane</keyword>
<dbReference type="RefSeq" id="WP_183866365.1">
    <property type="nucleotide sequence ID" value="NZ_JACHCF010000003.1"/>
</dbReference>
<keyword evidence="1" id="KW-0472">Membrane</keyword>
<dbReference type="Pfam" id="PF04773">
    <property type="entry name" value="FecR"/>
    <property type="match status" value="1"/>
</dbReference>
<dbReference type="Gene3D" id="2.60.120.1440">
    <property type="match status" value="1"/>
</dbReference>
<name>A0A7W8YRX0_9SPHI</name>
<organism evidence="4 5">
    <name type="scientific">Pedobacter cryoconitis</name>
    <dbReference type="NCBI Taxonomy" id="188932"/>
    <lineage>
        <taxon>Bacteria</taxon>
        <taxon>Pseudomonadati</taxon>
        <taxon>Bacteroidota</taxon>
        <taxon>Sphingobacteriia</taxon>
        <taxon>Sphingobacteriales</taxon>
        <taxon>Sphingobacteriaceae</taxon>
        <taxon>Pedobacter</taxon>
    </lineage>
</organism>
<keyword evidence="1" id="KW-1133">Transmembrane helix</keyword>
<dbReference type="InterPro" id="IPR012373">
    <property type="entry name" value="Ferrdict_sens_TM"/>
</dbReference>
<evidence type="ECO:0000313" key="4">
    <source>
        <dbReference type="EMBL" id="MBB5620325.1"/>
    </source>
</evidence>
<sequence>MSYQEYTTADFVNDESFTNYVKATDQQATLFWEKWIHEHPLSLEKVNEAKEIIGLLSLGKDPLKEQFYESLKNRIDYTISAQNTDYQPVVKNIFPFFKIAAILTGLVIGAGLLFYIGNKTENMALLTVVAPYGHTKTIMLPDSSTVILNANSSVKYPEKWDKTNRQIWLNGEAYFQIKHIEKKNQPAVAFTVHANLTEVSVLGTVFNVNTQADSTLVTLVSGKVGLKHKNQSLILAPGDYATCKKGEIALRRKTGDIEQFTSWVNGKYIFKNATVAEVCNKLSAYYGKKYLIKDQSIRTREFSGTLELKNEPVLIQTLAALLNTTVKENGKEVYIGS</sequence>
<feature type="domain" description="FecR protein" evidence="2">
    <location>
        <begin position="133"/>
        <end position="224"/>
    </location>
</feature>
<dbReference type="Gene3D" id="3.55.50.30">
    <property type="match status" value="1"/>
</dbReference>
<evidence type="ECO:0000259" key="3">
    <source>
        <dbReference type="Pfam" id="PF16344"/>
    </source>
</evidence>
<reference evidence="4 5" key="1">
    <citation type="submission" date="2020-08" db="EMBL/GenBank/DDBJ databases">
        <title>Genomic Encyclopedia of Type Strains, Phase IV (KMG-V): Genome sequencing to study the core and pangenomes of soil and plant-associated prokaryotes.</title>
        <authorList>
            <person name="Whitman W."/>
        </authorList>
    </citation>
    <scope>NUCLEOTIDE SEQUENCE [LARGE SCALE GENOMIC DNA]</scope>
    <source>
        <strain evidence="4 5">MP7CTX6</strain>
    </source>
</reference>
<accession>A0A7W8YRX0</accession>
<dbReference type="InterPro" id="IPR006860">
    <property type="entry name" value="FecR"/>
</dbReference>